<sequence>MFRYLVEYNTDFRQPIPYILIQYKDTFFATRRLMNSGETRLHGKISLGVGGHINPEDYSPYYNTIESALYRELAEELDIGQEVSLDVIQAGMINDNSNEVSRDHLSIVYIVNVNNPDVRVKETDKLEGRFYSIDELKKSYDNLESWSKLVFDHLIVDKEN</sequence>
<protein>
    <recommendedName>
        <fullName evidence="3">Nudix hydrolase domain-containing protein</fullName>
    </recommendedName>
</protein>
<dbReference type="RefSeq" id="WP_345594817.1">
    <property type="nucleotide sequence ID" value="NZ_BAABJG010000055.1"/>
</dbReference>
<dbReference type="InterPro" id="IPR015797">
    <property type="entry name" value="NUDIX_hydrolase-like_dom_sf"/>
</dbReference>
<dbReference type="Proteomes" id="UP001597180">
    <property type="component" value="Unassembled WGS sequence"/>
</dbReference>
<evidence type="ECO:0000313" key="2">
    <source>
        <dbReference type="Proteomes" id="UP001597180"/>
    </source>
</evidence>
<keyword evidence="2" id="KW-1185">Reference proteome</keyword>
<organism evidence="1 2">
    <name type="scientific">Paenibacillus vulneris</name>
    <dbReference type="NCBI Taxonomy" id="1133364"/>
    <lineage>
        <taxon>Bacteria</taxon>
        <taxon>Bacillati</taxon>
        <taxon>Bacillota</taxon>
        <taxon>Bacilli</taxon>
        <taxon>Bacillales</taxon>
        <taxon>Paenibacillaceae</taxon>
        <taxon>Paenibacillus</taxon>
    </lineage>
</organism>
<dbReference type="Gene3D" id="3.90.79.10">
    <property type="entry name" value="Nucleoside Triphosphate Pyrophosphohydrolase"/>
    <property type="match status" value="1"/>
</dbReference>
<dbReference type="SUPFAM" id="SSF55811">
    <property type="entry name" value="Nudix"/>
    <property type="match status" value="1"/>
</dbReference>
<evidence type="ECO:0000313" key="1">
    <source>
        <dbReference type="EMBL" id="MFD1219670.1"/>
    </source>
</evidence>
<proteinExistence type="predicted"/>
<accession>A0ABW3UJF5</accession>
<comment type="caution">
    <text evidence="1">The sequence shown here is derived from an EMBL/GenBank/DDBJ whole genome shotgun (WGS) entry which is preliminary data.</text>
</comment>
<reference evidence="2" key="1">
    <citation type="journal article" date="2019" name="Int. J. Syst. Evol. Microbiol.">
        <title>The Global Catalogue of Microorganisms (GCM) 10K type strain sequencing project: providing services to taxonomists for standard genome sequencing and annotation.</title>
        <authorList>
            <consortium name="The Broad Institute Genomics Platform"/>
            <consortium name="The Broad Institute Genome Sequencing Center for Infectious Disease"/>
            <person name="Wu L."/>
            <person name="Ma J."/>
        </authorList>
    </citation>
    <scope>NUCLEOTIDE SEQUENCE [LARGE SCALE GENOMIC DNA]</scope>
    <source>
        <strain evidence="2">CCUG 53270</strain>
    </source>
</reference>
<dbReference type="EMBL" id="JBHTLU010000012">
    <property type="protein sequence ID" value="MFD1219670.1"/>
    <property type="molecule type" value="Genomic_DNA"/>
</dbReference>
<evidence type="ECO:0008006" key="3">
    <source>
        <dbReference type="Google" id="ProtNLM"/>
    </source>
</evidence>
<name>A0ABW3UJF5_9BACL</name>
<gene>
    <name evidence="1" type="ORF">ACFQ4B_06040</name>
</gene>